<sequence>MMNWGGIHTLQRILGHGNVTMIMKYAHLSPDHL</sequence>
<proteinExistence type="predicted"/>
<keyword evidence="1" id="KW-0233">DNA recombination</keyword>
<evidence type="ECO:0008006" key="4">
    <source>
        <dbReference type="Google" id="ProtNLM"/>
    </source>
</evidence>
<protein>
    <recommendedName>
        <fullName evidence="4">Integrase</fullName>
    </recommendedName>
</protein>
<evidence type="ECO:0000256" key="1">
    <source>
        <dbReference type="ARBA" id="ARBA00023172"/>
    </source>
</evidence>
<dbReference type="EMBL" id="CP076686">
    <property type="protein sequence ID" value="QWV14399.1"/>
    <property type="molecule type" value="Genomic_DNA"/>
</dbReference>
<dbReference type="SUPFAM" id="SSF56349">
    <property type="entry name" value="DNA breaking-rejoining enzymes"/>
    <property type="match status" value="1"/>
</dbReference>
<accession>A0ABX8IMG8</accession>
<name>A0ABX8IMG8_9GAMM</name>
<reference evidence="2 3" key="1">
    <citation type="submission" date="2021-06" db="EMBL/GenBank/DDBJ databases">
        <title>Microbial metabolic specificity influences pelagic lipid remineralization.</title>
        <authorList>
            <person name="Behrendt L."/>
            <person name="Hunter J.E."/>
            <person name="Alcolombri U."/>
            <person name="Smriga S."/>
            <person name="Mincer T."/>
            <person name="Lowenstein D.P."/>
            <person name="Peaudecerf F.J."/>
            <person name="Fernandez V.I."/>
            <person name="Fredricks H."/>
            <person name="Almblad H."/>
            <person name="Harrison J.J."/>
            <person name="Stocker R."/>
            <person name="Van Mooy B.A.S."/>
        </authorList>
    </citation>
    <scope>NUCLEOTIDE SEQUENCE [LARGE SCALE GENOMIC DNA]</scope>
    <source>
        <strain evidence="2 3">HP15-B</strain>
    </source>
</reference>
<keyword evidence="3" id="KW-1185">Reference proteome</keyword>
<organism evidence="2 3">
    <name type="scientific">Marinobacter adhaerens</name>
    <dbReference type="NCBI Taxonomy" id="1033846"/>
    <lineage>
        <taxon>Bacteria</taxon>
        <taxon>Pseudomonadati</taxon>
        <taxon>Pseudomonadota</taxon>
        <taxon>Gammaproteobacteria</taxon>
        <taxon>Pseudomonadales</taxon>
        <taxon>Marinobacteraceae</taxon>
        <taxon>Marinobacter</taxon>
    </lineage>
</organism>
<dbReference type="InterPro" id="IPR011010">
    <property type="entry name" value="DNA_brk_join_enz"/>
</dbReference>
<evidence type="ECO:0000313" key="3">
    <source>
        <dbReference type="Proteomes" id="UP000683442"/>
    </source>
</evidence>
<dbReference type="InterPro" id="IPR013762">
    <property type="entry name" value="Integrase-like_cat_sf"/>
</dbReference>
<gene>
    <name evidence="2" type="ORF">KQ249_07345</name>
</gene>
<dbReference type="Proteomes" id="UP000683442">
    <property type="component" value="Chromosome"/>
</dbReference>
<dbReference type="Gene3D" id="1.10.443.10">
    <property type="entry name" value="Intergrase catalytic core"/>
    <property type="match status" value="1"/>
</dbReference>
<evidence type="ECO:0000313" key="2">
    <source>
        <dbReference type="EMBL" id="QWV14399.1"/>
    </source>
</evidence>